<name>A0ACC3AF80_9EURO</name>
<protein>
    <submittedName>
        <fullName evidence="1">Uncharacterized protein</fullName>
    </submittedName>
</protein>
<dbReference type="EMBL" id="JAPDRQ010000025">
    <property type="protein sequence ID" value="KAJ9661196.1"/>
    <property type="molecule type" value="Genomic_DNA"/>
</dbReference>
<reference evidence="1" key="1">
    <citation type="submission" date="2022-10" db="EMBL/GenBank/DDBJ databases">
        <title>Culturing micro-colonial fungi from biological soil crusts in the Mojave desert and describing Neophaeococcomyces mojavensis, and introducing the new genera and species Taxawa tesnikishii.</title>
        <authorList>
            <person name="Kurbessoian T."/>
            <person name="Stajich J.E."/>
        </authorList>
    </citation>
    <scope>NUCLEOTIDE SEQUENCE</scope>
    <source>
        <strain evidence="1">JES_112</strain>
    </source>
</reference>
<proteinExistence type="predicted"/>
<comment type="caution">
    <text evidence="1">The sequence shown here is derived from an EMBL/GenBank/DDBJ whole genome shotgun (WGS) entry which is preliminary data.</text>
</comment>
<evidence type="ECO:0000313" key="1">
    <source>
        <dbReference type="EMBL" id="KAJ9661196.1"/>
    </source>
</evidence>
<organism evidence="1 2">
    <name type="scientific">Neophaeococcomyces mojaviensis</name>
    <dbReference type="NCBI Taxonomy" id="3383035"/>
    <lineage>
        <taxon>Eukaryota</taxon>
        <taxon>Fungi</taxon>
        <taxon>Dikarya</taxon>
        <taxon>Ascomycota</taxon>
        <taxon>Pezizomycotina</taxon>
        <taxon>Eurotiomycetes</taxon>
        <taxon>Chaetothyriomycetidae</taxon>
        <taxon>Chaetothyriales</taxon>
        <taxon>Chaetothyriales incertae sedis</taxon>
        <taxon>Neophaeococcomyces</taxon>
    </lineage>
</organism>
<evidence type="ECO:0000313" key="2">
    <source>
        <dbReference type="Proteomes" id="UP001172386"/>
    </source>
</evidence>
<sequence>MHETYGPVVRINPYEIHVNDPALYRQIYPFNGNIDKWGWFTRQFGIPESTFATVDHHLHRLRRSALNPLFSKQSIVKFEPRIAVKVTKMVQNICNASSGPVKLSAAYAALATDYSFDLDSACIDNVDFASMYHDAALAGSYAGNLAKHFPVIFPLIRKLPIWLARLLKSEVAFFVEFQNHIGELVARASSEVKSRPVDTKRTIFHHILRSDLPETEKSVERLTQDGVVTVAAGIMTTAWALSVTSFHILSQPNVLQKLKDELDVINVAAGEAPCLAQIERLPYLTACIKEGLRLSHGVTARLSRVRPDTDLVLSSGGQQWTVPAGTPVSMSSVLVHMNSDIFENPHSFNPERWLAGKNLDQYLVAFSSGSRQCIGMNLAYAELYLGLAIFFRAYGTPQVHKGNEIGLVQLFETSDSDVEMIGDGNVPMIRPDSKGIRITVMPTSGIKM</sequence>
<keyword evidence="2" id="KW-1185">Reference proteome</keyword>
<gene>
    <name evidence="1" type="ORF">H2198_002140</name>
</gene>
<accession>A0ACC3AF80</accession>
<dbReference type="Proteomes" id="UP001172386">
    <property type="component" value="Unassembled WGS sequence"/>
</dbReference>